<dbReference type="InterPro" id="IPR003423">
    <property type="entry name" value="OMP_efflux"/>
</dbReference>
<dbReference type="SUPFAM" id="SSF56954">
    <property type="entry name" value="Outer membrane efflux proteins (OEP)"/>
    <property type="match status" value="1"/>
</dbReference>
<protein>
    <submittedName>
        <fullName evidence="1">Heavy metal RND efflux outer membrane protein, CzcC family</fullName>
    </submittedName>
</protein>
<dbReference type="InterPro" id="IPR010131">
    <property type="entry name" value="MdtP/NodT-like"/>
</dbReference>
<evidence type="ECO:0000313" key="1">
    <source>
        <dbReference type="EMBL" id="VAX22510.1"/>
    </source>
</evidence>
<sequence>MYLNFLLPLMVAFVFVASGCSTPQASKTWPKKQPLGSELRSFEPAGLPSMQSEADQALSEEPKGVITLRDSLALALLKNPRLRAFAWEIRAREAHVLQAGLLPNPEVSIEIENVEGSGAFKGTDVAETTLQLGQLIELGGKRLKRVKVANLERSLAGWDYETVRIVTLTEVTKTFIDVLAAQERLKLAKELVNLAERAFSAASERVSAGKAPPIDETKAKVELSVNRIELGKAEKNLVSARKHLATFWGSVKPAFKMAEGELGLIKTIPSSNQLKNMISQNPDIARWNSELDRFRAAVDLERAGRVPDLTVAGGVRRFSETDDSAIVLGVSMPLMIFNRNQGAYQEARFNLAKALEQQKAEELLVVAKLADGYRDLSTAYAEAIALKSDVIPGAKEAFETAREGYLQGKFGYLEVLDAQRVLFETKEKYIDSLAAYHKASANVERLIGASLDAVSSNDTSDGR</sequence>
<reference evidence="1" key="1">
    <citation type="submission" date="2018-06" db="EMBL/GenBank/DDBJ databases">
        <authorList>
            <person name="Zhirakovskaya E."/>
        </authorList>
    </citation>
    <scope>NUCLEOTIDE SEQUENCE</scope>
</reference>
<dbReference type="PANTHER" id="PTHR30203:SF24">
    <property type="entry name" value="BLR4935 PROTEIN"/>
    <property type="match status" value="1"/>
</dbReference>
<organism evidence="1">
    <name type="scientific">hydrothermal vent metagenome</name>
    <dbReference type="NCBI Taxonomy" id="652676"/>
    <lineage>
        <taxon>unclassified sequences</taxon>
        <taxon>metagenomes</taxon>
        <taxon>ecological metagenomes</taxon>
    </lineage>
</organism>
<dbReference type="EMBL" id="UOGC01000138">
    <property type="protein sequence ID" value="VAX22510.1"/>
    <property type="molecule type" value="Genomic_DNA"/>
</dbReference>
<gene>
    <name evidence="1" type="ORF">MNBD_NITROSPINAE01-1539</name>
</gene>
<dbReference type="GO" id="GO:0015562">
    <property type="term" value="F:efflux transmembrane transporter activity"/>
    <property type="evidence" value="ECO:0007669"/>
    <property type="project" value="InterPro"/>
</dbReference>
<accession>A0A3B1CIM9</accession>
<dbReference type="AlphaFoldDB" id="A0A3B1CIM9"/>
<dbReference type="Pfam" id="PF02321">
    <property type="entry name" value="OEP"/>
    <property type="match status" value="2"/>
</dbReference>
<dbReference type="PANTHER" id="PTHR30203">
    <property type="entry name" value="OUTER MEMBRANE CATION EFFLUX PROTEIN"/>
    <property type="match status" value="1"/>
</dbReference>
<name>A0A3B1CIM9_9ZZZZ</name>
<proteinExistence type="predicted"/>
<dbReference type="Gene3D" id="1.20.1600.10">
    <property type="entry name" value="Outer membrane efflux proteins (OEP)"/>
    <property type="match status" value="1"/>
</dbReference>